<organism evidence="3 4">
    <name type="scientific">Chishuiella changwenlii</name>
    <dbReference type="NCBI Taxonomy" id="1434701"/>
    <lineage>
        <taxon>Bacteria</taxon>
        <taxon>Pseudomonadati</taxon>
        <taxon>Bacteroidota</taxon>
        <taxon>Flavobacteriia</taxon>
        <taxon>Flavobacteriales</taxon>
        <taxon>Weeksellaceae</taxon>
        <taxon>Chishuiella</taxon>
    </lineage>
</organism>
<keyword evidence="1" id="KW-0812">Transmembrane</keyword>
<evidence type="ECO:0000313" key="4">
    <source>
        <dbReference type="Proteomes" id="UP000184120"/>
    </source>
</evidence>
<dbReference type="Proteomes" id="UP000650994">
    <property type="component" value="Unassembled WGS sequence"/>
</dbReference>
<evidence type="ECO:0000313" key="5">
    <source>
        <dbReference type="Proteomes" id="UP000650994"/>
    </source>
</evidence>
<reference evidence="2" key="1">
    <citation type="journal article" date="2014" name="Int. J. Syst. Evol. Microbiol.">
        <title>Complete genome of a new Firmicutes species belonging to the dominant human colonic microbiota ('Ruminococcus bicirculans') reveals two chromosomes and a selective capacity to utilize plant glucans.</title>
        <authorList>
            <consortium name="NISC Comparative Sequencing Program"/>
            <person name="Wegmann U."/>
            <person name="Louis P."/>
            <person name="Goesmann A."/>
            <person name="Henrissat B."/>
            <person name="Duncan S.H."/>
            <person name="Flint H.J."/>
        </authorList>
    </citation>
    <scope>NUCLEOTIDE SEQUENCE</scope>
    <source>
        <strain evidence="2">CGMCC 1.12707</strain>
    </source>
</reference>
<accession>A0A1M7B6K5</accession>
<dbReference type="AlphaFoldDB" id="A0A1M7B6K5"/>
<dbReference type="EMBL" id="FRBH01000010">
    <property type="protein sequence ID" value="SHL50612.1"/>
    <property type="molecule type" value="Genomic_DNA"/>
</dbReference>
<evidence type="ECO:0000256" key="1">
    <source>
        <dbReference type="SAM" id="Phobius"/>
    </source>
</evidence>
<reference evidence="2" key="5">
    <citation type="submission" date="2024-05" db="EMBL/GenBank/DDBJ databases">
        <authorList>
            <person name="Sun Q."/>
            <person name="Zhou Y."/>
        </authorList>
    </citation>
    <scope>NUCLEOTIDE SEQUENCE</scope>
    <source>
        <strain evidence="2">CGMCC 1.12707</strain>
    </source>
</reference>
<evidence type="ECO:0000313" key="3">
    <source>
        <dbReference type="EMBL" id="SHL50612.1"/>
    </source>
</evidence>
<proteinExistence type="predicted"/>
<dbReference type="RefSeq" id="WP_072933277.1">
    <property type="nucleotide sequence ID" value="NZ_BMFL01000007.1"/>
</dbReference>
<keyword evidence="1" id="KW-1133">Transmembrane helix</keyword>
<sequence>MSTKKELQNRIDQFDEDQLKENGVFGIFTYGGDSSENYIKANKDGLELYALRLLKIARDLEDTLPDNNENDIWFDKENWIDENSEVFINYVEQIVDKQKDIEGQQNTKFSDNLALYGCIFILMFLLFSILVGVSTMFGWFFN</sequence>
<protein>
    <submittedName>
        <fullName evidence="3">Uncharacterized protein</fullName>
    </submittedName>
</protein>
<feature type="transmembrane region" description="Helical" evidence="1">
    <location>
        <begin position="113"/>
        <end position="141"/>
    </location>
</feature>
<keyword evidence="5" id="KW-1185">Reference proteome</keyword>
<reference evidence="3" key="2">
    <citation type="submission" date="2016-11" db="EMBL/GenBank/DDBJ databases">
        <authorList>
            <person name="Jaros S."/>
            <person name="Januszkiewicz K."/>
            <person name="Wedrychowicz H."/>
        </authorList>
    </citation>
    <scope>NUCLEOTIDE SEQUENCE [LARGE SCALE GENOMIC DNA]</scope>
    <source>
        <strain evidence="3">DSM 27989</strain>
    </source>
</reference>
<reference evidence="5" key="4">
    <citation type="journal article" date="2019" name="Int. J. Syst. Evol. Microbiol.">
        <title>The Global Catalogue of Microorganisms (GCM) 10K type strain sequencing project: providing services to taxonomists for standard genome sequencing and annotation.</title>
        <authorList>
            <consortium name="The Broad Institute Genomics Platform"/>
            <consortium name="The Broad Institute Genome Sequencing Center for Infectious Disease"/>
            <person name="Wu L."/>
            <person name="Ma J."/>
        </authorList>
    </citation>
    <scope>NUCLEOTIDE SEQUENCE [LARGE SCALE GENOMIC DNA]</scope>
    <source>
        <strain evidence="5">CGMCC 1.12707</strain>
    </source>
</reference>
<name>A0A1M7B6K5_9FLAO</name>
<reference evidence="4" key="3">
    <citation type="submission" date="2016-11" db="EMBL/GenBank/DDBJ databases">
        <authorList>
            <person name="Varghese N."/>
            <person name="Submissions S."/>
        </authorList>
    </citation>
    <scope>NUCLEOTIDE SEQUENCE [LARGE SCALE GENOMIC DNA]</scope>
    <source>
        <strain evidence="4">DSM 27989</strain>
    </source>
</reference>
<dbReference type="EMBL" id="BMFL01000007">
    <property type="protein sequence ID" value="GGE95995.1"/>
    <property type="molecule type" value="Genomic_DNA"/>
</dbReference>
<dbReference type="Proteomes" id="UP000184120">
    <property type="component" value="Unassembled WGS sequence"/>
</dbReference>
<evidence type="ECO:0000313" key="2">
    <source>
        <dbReference type="EMBL" id="GGE95995.1"/>
    </source>
</evidence>
<keyword evidence="1" id="KW-0472">Membrane</keyword>
<dbReference type="OrthoDB" id="1454326at2"/>
<gene>
    <name evidence="2" type="ORF">GCM10010984_11880</name>
    <name evidence="3" type="ORF">SAMN05443634_11064</name>
</gene>